<organism evidence="3 4">
    <name type="scientific">Aestuariibaculum lutulentum</name>
    <dbReference type="NCBI Taxonomy" id="2920935"/>
    <lineage>
        <taxon>Bacteria</taxon>
        <taxon>Pseudomonadati</taxon>
        <taxon>Bacteroidota</taxon>
        <taxon>Flavobacteriia</taxon>
        <taxon>Flavobacteriales</taxon>
        <taxon>Flavobacteriaceae</taxon>
    </lineage>
</organism>
<dbReference type="InterPro" id="IPR012341">
    <property type="entry name" value="6hp_glycosidase-like_sf"/>
</dbReference>
<evidence type="ECO:0000256" key="2">
    <source>
        <dbReference type="ARBA" id="ARBA00038358"/>
    </source>
</evidence>
<dbReference type="RefSeq" id="WP_240573563.1">
    <property type="nucleotide sequence ID" value="NZ_CP136709.1"/>
</dbReference>
<reference evidence="3" key="1">
    <citation type="submission" date="2022-02" db="EMBL/GenBank/DDBJ databases">
        <title>Aestuariibaculum sp., a marine bacterium isolated from sediment in Guangxi.</title>
        <authorList>
            <person name="Ying J."/>
        </authorList>
    </citation>
    <scope>NUCLEOTIDE SEQUENCE</scope>
    <source>
        <strain evidence="3">L182</strain>
    </source>
</reference>
<dbReference type="Proteomes" id="UP001156141">
    <property type="component" value="Unassembled WGS sequence"/>
</dbReference>
<protein>
    <submittedName>
        <fullName evidence="3">Glycoside hydrolase family 88 protein</fullName>
    </submittedName>
</protein>
<dbReference type="InterPro" id="IPR010905">
    <property type="entry name" value="Glyco_hydro_88"/>
</dbReference>
<dbReference type="InterPro" id="IPR008928">
    <property type="entry name" value="6-hairpin_glycosidase_sf"/>
</dbReference>
<dbReference type="PROSITE" id="PS51257">
    <property type="entry name" value="PROKAR_LIPOPROTEIN"/>
    <property type="match status" value="1"/>
</dbReference>
<gene>
    <name evidence="3" type="ORF">MKW35_10805</name>
</gene>
<dbReference type="EMBL" id="JAKVQD010000004">
    <property type="protein sequence ID" value="MCH4553113.1"/>
    <property type="molecule type" value="Genomic_DNA"/>
</dbReference>
<evidence type="ECO:0000256" key="1">
    <source>
        <dbReference type="ARBA" id="ARBA00022801"/>
    </source>
</evidence>
<dbReference type="PANTHER" id="PTHR36845">
    <property type="entry name" value="HYDROLASE, PUTATIVE (AFU_ORTHOLOGUE AFUA_7G05090)-RELATED"/>
    <property type="match status" value="1"/>
</dbReference>
<keyword evidence="1 3" id="KW-0378">Hydrolase</keyword>
<evidence type="ECO:0000313" key="4">
    <source>
        <dbReference type="Proteomes" id="UP001156141"/>
    </source>
</evidence>
<sequence>MRKSTPFYLVLLFVIYSCGKSNVSIDTKIYETLELSSKQYKFMSQNLPKGRYPKTFENNALETSGSGWWCSGFYPGILLYLDEINENKTFQSEIERVLNDLKVEQYNTSTHDLGFMMFCSFGNAQRLNPNPKYEQILMNSAKSLITRYDKNVKCIRSWDSAPWNKADENDLVVIIDNMMNLELLFWATKHSGDSLYYDIAVEHANKTMKNHFRDDFSSYHEVIYDESTGEVKEQITNQGAADNSSWARGQSWGLYGFTVMYRETKNPKYLKQAEQIANYILNHPNLPLDMVPYWDFNAPNIPNELRDSSAASINASALFELSTFFTGEKQKQFYKAATKILNSLLTPQYLVQDESQGGFLLKHGLGNMPNKTEIDVPLTYGDYYFIEAMVRYKKLKNI</sequence>
<proteinExistence type="inferred from homology"/>
<dbReference type="Pfam" id="PF07470">
    <property type="entry name" value="Glyco_hydro_88"/>
    <property type="match status" value="1"/>
</dbReference>
<dbReference type="PANTHER" id="PTHR36845:SF1">
    <property type="entry name" value="HYDROLASE, PUTATIVE (AFU_ORTHOLOGUE AFUA_7G05090)-RELATED"/>
    <property type="match status" value="1"/>
</dbReference>
<evidence type="ECO:0000313" key="3">
    <source>
        <dbReference type="EMBL" id="MCH4553113.1"/>
    </source>
</evidence>
<name>A0ABS9RJI7_9FLAO</name>
<dbReference type="SUPFAM" id="SSF48208">
    <property type="entry name" value="Six-hairpin glycosidases"/>
    <property type="match status" value="1"/>
</dbReference>
<accession>A0ABS9RJI7</accession>
<dbReference type="Gene3D" id="1.50.10.10">
    <property type="match status" value="1"/>
</dbReference>
<keyword evidence="4" id="KW-1185">Reference proteome</keyword>
<dbReference type="InterPro" id="IPR052369">
    <property type="entry name" value="UG_Glycosaminoglycan_Hydrolase"/>
</dbReference>
<comment type="caution">
    <text evidence="3">The sequence shown here is derived from an EMBL/GenBank/DDBJ whole genome shotgun (WGS) entry which is preliminary data.</text>
</comment>
<dbReference type="GO" id="GO:0016787">
    <property type="term" value="F:hydrolase activity"/>
    <property type="evidence" value="ECO:0007669"/>
    <property type="project" value="UniProtKB-KW"/>
</dbReference>
<comment type="similarity">
    <text evidence="2">Belongs to the glycosyl hydrolase 88 family.</text>
</comment>